<dbReference type="Proteomes" id="UP000002640">
    <property type="component" value="Unassembled WGS sequence"/>
</dbReference>
<sequence length="302" mass="33633">MTLEHAANAIIFVGHVARVPADDGERTYSALAVQQLISKLSGSLHYCCTCPNKNIISTCALAIFTACIVGAEAKSIRMRVDISGEDNQDEGRFRNLKSERGFAEDEERSELSLKLINALKSFFGFKTKLTSTYDEAILFKAKGQKVASEISKTKFTPAEAKSLQKVASDVSKTKFTPAETKNLQKATRYVAEGKLTKADLKSAQHVASEIVKKPKDWTDRLVDDATSALLALVIVFDRNQKLYRAIDFRFTHSTGLFNETRVPISRLLLGFEIHGFGAHKEEDALRNFLLVSISKECEENYR</sequence>
<dbReference type="InParanoid" id="G5AIY6"/>
<protein>
    <submittedName>
        <fullName evidence="1">Uncharacterized protein</fullName>
    </submittedName>
</protein>
<evidence type="ECO:0000313" key="2">
    <source>
        <dbReference type="EMBL" id="EGZ07585.1"/>
    </source>
</evidence>
<dbReference type="GeneID" id="20643006"/>
<dbReference type="EMBL" id="JH159162">
    <property type="protein sequence ID" value="EGZ07585.1"/>
    <property type="molecule type" value="Genomic_DNA"/>
</dbReference>
<proteinExistence type="predicted"/>
<dbReference type="AlphaFoldDB" id="G5AIY6"/>
<name>G5AIY6_PHYSP</name>
<evidence type="ECO:0000313" key="3">
    <source>
        <dbReference type="Proteomes" id="UP000002640"/>
    </source>
</evidence>
<dbReference type="RefSeq" id="XP_009537151.1">
    <property type="nucleotide sequence ID" value="XM_009538856.1"/>
</dbReference>
<dbReference type="GeneID" id="20642774"/>
<reference evidence="1" key="2">
    <citation type="submission" date="2011-09" db="EMBL/GenBank/DDBJ databases">
        <authorList>
            <consortium name="US DOE Joint Genome Institute (JGI-PGF)"/>
            <person name="Aerts A."/>
            <person name="Grimwood J."/>
            <person name="Schmutz J."/>
            <person name="Lucas S."/>
            <person name="Hammon N."/>
            <person name="Glavina del Rio T."/>
            <person name="Dalin E."/>
            <person name="Tice H."/>
            <person name="Pitluck S."/>
            <person name="Dehal P."/>
            <person name="Chapman J."/>
            <person name="Putman N.H."/>
            <person name="Salamov A.A."/>
            <person name="Terry A."/>
            <person name="Rokhsar D.S."/>
            <person name="Boore J.L."/>
            <person name="Tripathy S."/>
            <person name="Tyler B.M."/>
            <person name="Grigoriev I.V."/>
        </authorList>
    </citation>
    <scope>NUCLEOTIDE SEQUENCE</scope>
    <source>
        <strain evidence="1">P6497</strain>
    </source>
</reference>
<gene>
    <name evidence="2" type="ORF">PHYSODRAFT_306701</name>
    <name evidence="1" type="ORF">PHYSODRAFT_308226</name>
</gene>
<reference evidence="1 3" key="1">
    <citation type="journal article" date="2006" name="Science">
        <title>Phytophthora genome sequences uncover evolutionary origins and mechanisms of pathogenesis.</title>
        <authorList>
            <person name="Tyler B.M."/>
            <person name="Tripathy S."/>
            <person name="Zhang X."/>
            <person name="Dehal P."/>
            <person name="Jiang R.H."/>
            <person name="Aerts A."/>
            <person name="Arredondo F.D."/>
            <person name="Baxter L."/>
            <person name="Bensasson D."/>
            <person name="Beynon J.L."/>
            <person name="Chapman J."/>
            <person name="Damasceno C.M."/>
            <person name="Dorrance A.E."/>
            <person name="Dou D."/>
            <person name="Dickerman A.W."/>
            <person name="Dubchak I.L."/>
            <person name="Garbelotto M."/>
            <person name="Gijzen M."/>
            <person name="Gordon S.G."/>
            <person name="Govers F."/>
            <person name="Grunwald N.J."/>
            <person name="Huang W."/>
            <person name="Ivors K.L."/>
            <person name="Jones R.W."/>
            <person name="Kamoun S."/>
            <person name="Krampis K."/>
            <person name="Lamour K.H."/>
            <person name="Lee M.K."/>
            <person name="McDonald W.H."/>
            <person name="Medina M."/>
            <person name="Meijer H.J."/>
            <person name="Nordberg E.K."/>
            <person name="Maclean D.J."/>
            <person name="Ospina-Giraldo M.D."/>
            <person name="Morris P.F."/>
            <person name="Phuntumart V."/>
            <person name="Putnam N.H."/>
            <person name="Rash S."/>
            <person name="Rose J.K."/>
            <person name="Sakihama Y."/>
            <person name="Salamov A.A."/>
            <person name="Savidor A."/>
            <person name="Scheuring C.F."/>
            <person name="Smith B.M."/>
            <person name="Sobral B.W."/>
            <person name="Terry A."/>
            <person name="Torto-Alalibo T.A."/>
            <person name="Win J."/>
            <person name="Xu Z."/>
            <person name="Zhang H."/>
            <person name="Grigoriev I.V."/>
            <person name="Rokhsar D.S."/>
            <person name="Boore J.L."/>
        </authorList>
    </citation>
    <scope>NUCLEOTIDE SEQUENCE [LARGE SCALE GENOMIC DNA]</scope>
    <source>
        <strain evidence="1 3">P6497</strain>
    </source>
</reference>
<evidence type="ECO:0000313" key="1">
    <source>
        <dbReference type="EMBL" id="EGZ04541.1"/>
    </source>
</evidence>
<organism evidence="3">
    <name type="scientific">Phytophthora sojae (strain P6497)</name>
    <name type="common">Soybean stem and root rot agent</name>
    <name type="synonym">Phytophthora megasperma f. sp. glycines</name>
    <dbReference type="NCBI Taxonomy" id="1094619"/>
    <lineage>
        <taxon>Eukaryota</taxon>
        <taxon>Sar</taxon>
        <taxon>Stramenopiles</taxon>
        <taxon>Oomycota</taxon>
        <taxon>Peronosporomycetes</taxon>
        <taxon>Peronosporales</taxon>
        <taxon>Peronosporaceae</taxon>
        <taxon>Phytophthora</taxon>
    </lineage>
</organism>
<dbReference type="KEGG" id="psoj:PHYSODRAFT_306701"/>
<keyword evidence="3" id="KW-1185">Reference proteome</keyword>
<accession>G5AIY6</accession>
<dbReference type="EMBL" id="JH159180">
    <property type="protein sequence ID" value="EGZ04541.1"/>
    <property type="molecule type" value="Genomic_DNA"/>
</dbReference>
<dbReference type="RefSeq" id="XP_009540037.1">
    <property type="nucleotide sequence ID" value="XM_009541742.1"/>
</dbReference>
<dbReference type="KEGG" id="psoj:PHYSODRAFT_308226"/>